<dbReference type="Proteomes" id="UP000094578">
    <property type="component" value="Unassembled WGS sequence"/>
</dbReference>
<feature type="domain" description="DUF1540" evidence="1">
    <location>
        <begin position="5"/>
        <end position="47"/>
    </location>
</feature>
<dbReference type="EMBL" id="MDER01000031">
    <property type="protein sequence ID" value="ODP29292.1"/>
    <property type="molecule type" value="Genomic_DNA"/>
</dbReference>
<gene>
    <name evidence="2" type="ORF">PTI45_01301</name>
</gene>
<dbReference type="AlphaFoldDB" id="A0A1E3L635"/>
<keyword evidence="3" id="KW-1185">Reference proteome</keyword>
<proteinExistence type="predicted"/>
<dbReference type="RefSeq" id="WP_083243389.1">
    <property type="nucleotide sequence ID" value="NZ_MDER01000031.1"/>
</dbReference>
<dbReference type="STRING" id="1886670.PTI45_01301"/>
<evidence type="ECO:0000313" key="2">
    <source>
        <dbReference type="EMBL" id="ODP29292.1"/>
    </source>
</evidence>
<evidence type="ECO:0000313" key="3">
    <source>
        <dbReference type="Proteomes" id="UP000094578"/>
    </source>
</evidence>
<name>A0A1E3L635_9BACL</name>
<protein>
    <recommendedName>
        <fullName evidence="1">DUF1540 domain-containing protein</fullName>
    </recommendedName>
</protein>
<organism evidence="2 3">
    <name type="scientific">Paenibacillus nuruki</name>
    <dbReference type="NCBI Taxonomy" id="1886670"/>
    <lineage>
        <taxon>Bacteria</taxon>
        <taxon>Bacillati</taxon>
        <taxon>Bacillota</taxon>
        <taxon>Bacilli</taxon>
        <taxon>Bacillales</taxon>
        <taxon>Paenibacillaceae</taxon>
        <taxon>Paenibacillus</taxon>
    </lineage>
</organism>
<dbReference type="Pfam" id="PF07561">
    <property type="entry name" value="DUF1540"/>
    <property type="match status" value="1"/>
</dbReference>
<reference evidence="2 3" key="1">
    <citation type="submission" date="2016-08" db="EMBL/GenBank/DDBJ databases">
        <title>Genome sequencing of Paenibacillus sp. TI45-13ar, isolated from Korean traditional nuruk.</title>
        <authorList>
            <person name="Kim S.-J."/>
        </authorList>
    </citation>
    <scope>NUCLEOTIDE SEQUENCE [LARGE SCALE GENOMIC DNA]</scope>
    <source>
        <strain evidence="2 3">TI45-13ar</strain>
    </source>
</reference>
<accession>A0A1E3L635</accession>
<sequence length="54" mass="6140">MVQNVLCEVNSCTHWAQENKCTAESIFIINHAHQKATESQETDCQTFDKKDAVN</sequence>
<dbReference type="InterPro" id="IPR011437">
    <property type="entry name" value="DUF1540"/>
</dbReference>
<comment type="caution">
    <text evidence="2">The sequence shown here is derived from an EMBL/GenBank/DDBJ whole genome shotgun (WGS) entry which is preliminary data.</text>
</comment>
<evidence type="ECO:0000259" key="1">
    <source>
        <dbReference type="Pfam" id="PF07561"/>
    </source>
</evidence>